<organism evidence="1 2">
    <name type="scientific">Pseudomonas hormoni</name>
    <dbReference type="NCBI Taxonomy" id="3093767"/>
    <lineage>
        <taxon>Bacteria</taxon>
        <taxon>Pseudomonadati</taxon>
        <taxon>Pseudomonadota</taxon>
        <taxon>Gammaproteobacteria</taxon>
        <taxon>Pseudomonadales</taxon>
        <taxon>Pseudomonadaceae</taxon>
        <taxon>Pseudomonas</taxon>
    </lineage>
</organism>
<dbReference type="Gene3D" id="3.10.510.10">
    <property type="entry name" value="NE1680-like"/>
    <property type="match status" value="1"/>
</dbReference>
<dbReference type="InterPro" id="IPR018592">
    <property type="entry name" value="DUF2024"/>
</dbReference>
<evidence type="ECO:0000313" key="2">
    <source>
        <dbReference type="Proteomes" id="UP000681155"/>
    </source>
</evidence>
<keyword evidence="2" id="KW-1185">Reference proteome</keyword>
<dbReference type="EMBL" id="CP075566">
    <property type="protein sequence ID" value="QVW25702.1"/>
    <property type="molecule type" value="Genomic_DNA"/>
</dbReference>
<name>A0ABX8F4A6_9PSED</name>
<accession>A0ABX8F4A6</accession>
<dbReference type="RefSeq" id="WP_214382774.1">
    <property type="nucleotide sequence ID" value="NZ_CP075566.1"/>
</dbReference>
<protein>
    <submittedName>
        <fullName evidence="1">DUF2024 family protein</fullName>
    </submittedName>
</protein>
<sequence length="61" mass="6977">MFDWASSRAARNALDEQSIQDEDISRNECRFYHVEPTDPVVAEAIPKQGHCIIKLQGCEEK</sequence>
<dbReference type="SUPFAM" id="SSF160766">
    <property type="entry name" value="NE1680-like"/>
    <property type="match status" value="1"/>
</dbReference>
<reference evidence="1 2" key="1">
    <citation type="submission" date="2021-05" db="EMBL/GenBank/DDBJ databases">
        <title>Complete genome of the cytokinin-producing biocontrol strain Pseudomonas fluorescens G20-18.</title>
        <authorList>
            <person name="Nielsen T.K."/>
            <person name="Mekureyaw M.F."/>
            <person name="Hansen L.H."/>
            <person name="Nicolaisen M.H."/>
            <person name="Roitsch T.G."/>
            <person name="Hennessy R.C."/>
        </authorList>
    </citation>
    <scope>NUCLEOTIDE SEQUENCE [LARGE SCALE GENOMIC DNA]</scope>
    <source>
        <strain evidence="1 2">G20-18</strain>
    </source>
</reference>
<dbReference type="Proteomes" id="UP000681155">
    <property type="component" value="Chromosome"/>
</dbReference>
<dbReference type="InterPro" id="IPR023122">
    <property type="entry name" value="NE1680-like_sf"/>
</dbReference>
<dbReference type="Pfam" id="PF09630">
    <property type="entry name" value="DUF2024"/>
    <property type="match status" value="1"/>
</dbReference>
<gene>
    <name evidence="1" type="ORF">KJF94_09210</name>
</gene>
<proteinExistence type="predicted"/>
<evidence type="ECO:0000313" key="1">
    <source>
        <dbReference type="EMBL" id="QVW25702.1"/>
    </source>
</evidence>